<evidence type="ECO:0000256" key="5">
    <source>
        <dbReference type="SAM" id="MobiDB-lite"/>
    </source>
</evidence>
<dbReference type="Gene3D" id="3.40.50.2000">
    <property type="entry name" value="Glycogen Phosphorylase B"/>
    <property type="match status" value="2"/>
</dbReference>
<dbReference type="EC" id="2.4.1.-" evidence="4"/>
<dbReference type="InterPro" id="IPR050481">
    <property type="entry name" value="UDP-glycosyltransf_plant"/>
</dbReference>
<evidence type="ECO:0000256" key="4">
    <source>
        <dbReference type="RuleBase" id="RU362057"/>
    </source>
</evidence>
<comment type="similarity">
    <text evidence="1 3">Belongs to the UDP-glycosyltransferase family.</text>
</comment>
<dbReference type="CDD" id="cd03784">
    <property type="entry name" value="GT1_Gtf-like"/>
    <property type="match status" value="1"/>
</dbReference>
<protein>
    <recommendedName>
        <fullName evidence="4">Glycosyltransferase</fullName>
        <ecNumber evidence="4">2.4.1.-</ecNumber>
    </recommendedName>
</protein>
<sequence>MEKAELIFIPWPLMGHLGQMVELAKHLINRTKNLSIRVLISRLPDSLDPVTNKLINSLVSSSTTESLQFFHLPQTNPSPEWSSINRGYFIQRQLDSQKSHVYKFIEQRLIDNRSRPSSKLIGVVLDMFSTSMIDVANELEIPSYVFFTSGAAFLGLMMHCQSLEDEYSQDVSAFSNSKTALEFPTFANPVPSSVISMAIVDKQLWTYRFLQYARGYRKAKGIMVNTFTELESYALDSFTMSGQSSYGVQKVPRIYSVGPVINRAQHDISGPVQSGGILQWLDDQPPNSVVYISFGSQGSLPINQVEELAKALEGSGYRFLWCLRRPPPKNSILDFPSEFEDYREVLPEGFLDRTEMVGKVVNWVPQLAVLSHSAVGGFVSHCGWNSTLESIWCGVPLATWPLGGEQQLNAFQLVKELELSVGITLDYSSRKKDQALVPAEDIERGIRKVMESESEVRKKVKEMSEKSRESMKQGGSSYESLGSLIDNMFHDAF</sequence>
<feature type="region of interest" description="Disordered" evidence="5">
    <location>
        <begin position="455"/>
        <end position="481"/>
    </location>
</feature>
<keyword evidence="7" id="KW-1185">Reference proteome</keyword>
<evidence type="ECO:0000256" key="3">
    <source>
        <dbReference type="RuleBase" id="RU003718"/>
    </source>
</evidence>
<dbReference type="SUPFAM" id="SSF53756">
    <property type="entry name" value="UDP-Glycosyltransferase/glycogen phosphorylase"/>
    <property type="match status" value="1"/>
</dbReference>
<dbReference type="PANTHER" id="PTHR48048">
    <property type="entry name" value="GLYCOSYLTRANSFERASE"/>
    <property type="match status" value="1"/>
</dbReference>
<dbReference type="PANTHER" id="PTHR48048:SF35">
    <property type="entry name" value="UDP-GLYCOSYLTRANSFERASES DOMAIN-CONTAINING PROTEIN"/>
    <property type="match status" value="1"/>
</dbReference>
<name>A0ABD2YTI0_9GENT</name>
<dbReference type="AlphaFoldDB" id="A0ABD2YTI0"/>
<evidence type="ECO:0000313" key="6">
    <source>
        <dbReference type="EMBL" id="KAL3510642.1"/>
    </source>
</evidence>
<feature type="compositionally biased region" description="Basic and acidic residues" evidence="5">
    <location>
        <begin position="455"/>
        <end position="471"/>
    </location>
</feature>
<dbReference type="Pfam" id="PF00201">
    <property type="entry name" value="UDPGT"/>
    <property type="match status" value="1"/>
</dbReference>
<dbReference type="GO" id="GO:0016757">
    <property type="term" value="F:glycosyltransferase activity"/>
    <property type="evidence" value="ECO:0007669"/>
    <property type="project" value="UniProtKB-KW"/>
</dbReference>
<proteinExistence type="inferred from homology"/>
<evidence type="ECO:0000256" key="1">
    <source>
        <dbReference type="ARBA" id="ARBA00009995"/>
    </source>
</evidence>
<dbReference type="InterPro" id="IPR002213">
    <property type="entry name" value="UDP_glucos_trans"/>
</dbReference>
<dbReference type="FunFam" id="3.40.50.2000:FF:000056">
    <property type="entry name" value="Glycosyltransferase"/>
    <property type="match status" value="1"/>
</dbReference>
<evidence type="ECO:0000313" key="7">
    <source>
        <dbReference type="Proteomes" id="UP001630127"/>
    </source>
</evidence>
<keyword evidence="2 3" id="KW-0808">Transferase</keyword>
<dbReference type="InterPro" id="IPR035595">
    <property type="entry name" value="UDP_glycos_trans_CS"/>
</dbReference>
<organism evidence="6 7">
    <name type="scientific">Cinchona calisaya</name>
    <dbReference type="NCBI Taxonomy" id="153742"/>
    <lineage>
        <taxon>Eukaryota</taxon>
        <taxon>Viridiplantae</taxon>
        <taxon>Streptophyta</taxon>
        <taxon>Embryophyta</taxon>
        <taxon>Tracheophyta</taxon>
        <taxon>Spermatophyta</taxon>
        <taxon>Magnoliopsida</taxon>
        <taxon>eudicotyledons</taxon>
        <taxon>Gunneridae</taxon>
        <taxon>Pentapetalae</taxon>
        <taxon>asterids</taxon>
        <taxon>lamiids</taxon>
        <taxon>Gentianales</taxon>
        <taxon>Rubiaceae</taxon>
        <taxon>Cinchonoideae</taxon>
        <taxon>Cinchoneae</taxon>
        <taxon>Cinchona</taxon>
    </lineage>
</organism>
<keyword evidence="3" id="KW-0328">Glycosyltransferase</keyword>
<evidence type="ECO:0000256" key="2">
    <source>
        <dbReference type="ARBA" id="ARBA00022679"/>
    </source>
</evidence>
<gene>
    <name evidence="6" type="ORF">ACH5RR_030043</name>
</gene>
<comment type="caution">
    <text evidence="6">The sequence shown here is derived from an EMBL/GenBank/DDBJ whole genome shotgun (WGS) entry which is preliminary data.</text>
</comment>
<dbReference type="PROSITE" id="PS00375">
    <property type="entry name" value="UDPGT"/>
    <property type="match status" value="1"/>
</dbReference>
<accession>A0ABD2YTI0</accession>
<dbReference type="Proteomes" id="UP001630127">
    <property type="component" value="Unassembled WGS sequence"/>
</dbReference>
<reference evidence="6 7" key="1">
    <citation type="submission" date="2024-11" db="EMBL/GenBank/DDBJ databases">
        <title>A near-complete genome assembly of Cinchona calisaya.</title>
        <authorList>
            <person name="Lian D.C."/>
            <person name="Zhao X.W."/>
            <person name="Wei L."/>
        </authorList>
    </citation>
    <scope>NUCLEOTIDE SEQUENCE [LARGE SCALE GENOMIC DNA]</scope>
    <source>
        <tissue evidence="6">Nenye</tissue>
    </source>
</reference>
<dbReference type="EMBL" id="JBJUIK010000012">
    <property type="protein sequence ID" value="KAL3510642.1"/>
    <property type="molecule type" value="Genomic_DNA"/>
</dbReference>